<dbReference type="Gene3D" id="1.20.1250.20">
    <property type="entry name" value="MFS general substrate transporter like domains"/>
    <property type="match status" value="1"/>
</dbReference>
<keyword evidence="3 6" id="KW-1133">Transmembrane helix</keyword>
<protein>
    <recommendedName>
        <fullName evidence="7">Major facilitator superfamily (MFS) profile domain-containing protein</fullName>
    </recommendedName>
</protein>
<evidence type="ECO:0000256" key="5">
    <source>
        <dbReference type="SAM" id="MobiDB-lite"/>
    </source>
</evidence>
<dbReference type="eggNOG" id="ENOG502S9WI">
    <property type="taxonomic scope" value="Eukaryota"/>
</dbReference>
<sequence>MIGALSLGSGSPHLLRSIFTRAWRTTIYLSSASALLSAVVVRGAVGDGPYEPAPAVLHPGILLQAFSKPAPRLAVLGYVGHMWELYAMWAWLPKYFEDVHGEARIAALGSIRLSSLLSFAVFVAGALGCVGGGVLSEMYGRTAVTSAAMVISGTCAAIFGFIPRSLDIIVVILALVWGVSVVADSAQFSTAVTELTDPRYRGTLLTISTSVGFLVSAITILVTPVIEDAAGWGVAFLVLAIGPLGGTAAMLALRLRPEARNMAGGGRAEQVEQAEQQMSSTGTGQDEGSRQDGGGRAPTGFEAAVARGMTSATFDTAAANVARGDTRAGFTDAGDRVAELMAGGLDFDAARLQLVCEQMRAAGIDPETGLALPPASATSLPASAPLTRERASSRSRHGPGFVNIILLLDLGFPEADARAAMAAADNNLAQALLSLVNSLPPDKASSVNRGFALELLDSLQEAEMARARARAQAVPLLRRLATWIRWHKRRLCQQHR</sequence>
<dbReference type="GO" id="GO:0022857">
    <property type="term" value="F:transmembrane transporter activity"/>
    <property type="evidence" value="ECO:0007669"/>
    <property type="project" value="InterPro"/>
</dbReference>
<dbReference type="OrthoDB" id="447314at2759"/>
<dbReference type="SUPFAM" id="SSF103473">
    <property type="entry name" value="MFS general substrate transporter"/>
    <property type="match status" value="1"/>
</dbReference>
<accession>A0A0L0DPV8</accession>
<dbReference type="RefSeq" id="XP_013753826.1">
    <property type="nucleotide sequence ID" value="XM_013898372.1"/>
</dbReference>
<dbReference type="Gene3D" id="1.10.8.10">
    <property type="entry name" value="DNA helicase RuvA subunit, C-terminal domain"/>
    <property type="match status" value="1"/>
</dbReference>
<feature type="transmembrane region" description="Helical" evidence="6">
    <location>
        <begin position="112"/>
        <end position="135"/>
    </location>
</feature>
<dbReference type="Pfam" id="PF09435">
    <property type="entry name" value="DUF2015"/>
    <property type="match status" value="1"/>
</dbReference>
<keyword evidence="4 6" id="KW-0472">Membrane</keyword>
<evidence type="ECO:0000256" key="3">
    <source>
        <dbReference type="ARBA" id="ARBA00022989"/>
    </source>
</evidence>
<dbReference type="EMBL" id="GL349488">
    <property type="protein sequence ID" value="KNC54327.1"/>
    <property type="molecule type" value="Genomic_DNA"/>
</dbReference>
<dbReference type="AlphaFoldDB" id="A0A0L0DPV8"/>
<dbReference type="Proteomes" id="UP000054408">
    <property type="component" value="Unassembled WGS sequence"/>
</dbReference>
<dbReference type="GeneID" id="25570257"/>
<dbReference type="GO" id="GO:0005886">
    <property type="term" value="C:plasma membrane"/>
    <property type="evidence" value="ECO:0007669"/>
    <property type="project" value="TreeGrafter"/>
</dbReference>
<name>A0A0L0DPV8_THETB</name>
<evidence type="ECO:0000256" key="4">
    <source>
        <dbReference type="ARBA" id="ARBA00023136"/>
    </source>
</evidence>
<feature type="compositionally biased region" description="Polar residues" evidence="5">
    <location>
        <begin position="273"/>
        <end position="286"/>
    </location>
</feature>
<feature type="transmembrane region" description="Helical" evidence="6">
    <location>
        <begin position="204"/>
        <end position="226"/>
    </location>
</feature>
<feature type="transmembrane region" description="Helical" evidence="6">
    <location>
        <begin position="168"/>
        <end position="192"/>
    </location>
</feature>
<keyword evidence="9" id="KW-1185">Reference proteome</keyword>
<feature type="transmembrane region" description="Helical" evidence="6">
    <location>
        <begin position="232"/>
        <end position="253"/>
    </location>
</feature>
<dbReference type="InterPro" id="IPR005828">
    <property type="entry name" value="MFS_sugar_transport-like"/>
</dbReference>
<evidence type="ECO:0000256" key="2">
    <source>
        <dbReference type="ARBA" id="ARBA00022692"/>
    </source>
</evidence>
<evidence type="ECO:0000259" key="7">
    <source>
        <dbReference type="PROSITE" id="PS50850"/>
    </source>
</evidence>
<organism evidence="8 9">
    <name type="scientific">Thecamonas trahens ATCC 50062</name>
    <dbReference type="NCBI Taxonomy" id="461836"/>
    <lineage>
        <taxon>Eukaryota</taxon>
        <taxon>Apusozoa</taxon>
        <taxon>Apusomonadida</taxon>
        <taxon>Apusomonadidae</taxon>
        <taxon>Thecamonas</taxon>
    </lineage>
</organism>
<evidence type="ECO:0000313" key="8">
    <source>
        <dbReference type="EMBL" id="KNC54327.1"/>
    </source>
</evidence>
<dbReference type="Pfam" id="PF00083">
    <property type="entry name" value="Sugar_tr"/>
    <property type="match status" value="1"/>
</dbReference>
<proteinExistence type="predicted"/>
<feature type="transmembrane region" description="Helical" evidence="6">
    <location>
        <begin position="142"/>
        <end position="162"/>
    </location>
</feature>
<comment type="subcellular location">
    <subcellularLocation>
        <location evidence="1">Membrane</location>
        <topology evidence="1">Multi-pass membrane protein</topology>
    </subcellularLocation>
</comment>
<dbReference type="InterPro" id="IPR036259">
    <property type="entry name" value="MFS_trans_sf"/>
</dbReference>
<evidence type="ECO:0000256" key="6">
    <source>
        <dbReference type="SAM" id="Phobius"/>
    </source>
</evidence>
<gene>
    <name evidence="8" type="ORF">AMSG_12343</name>
</gene>
<keyword evidence="2 6" id="KW-0812">Transmembrane</keyword>
<evidence type="ECO:0000313" key="9">
    <source>
        <dbReference type="Proteomes" id="UP000054408"/>
    </source>
</evidence>
<dbReference type="InterPro" id="IPR020846">
    <property type="entry name" value="MFS_dom"/>
</dbReference>
<dbReference type="PROSITE" id="PS50850">
    <property type="entry name" value="MFS"/>
    <property type="match status" value="1"/>
</dbReference>
<feature type="region of interest" description="Disordered" evidence="5">
    <location>
        <begin position="263"/>
        <end position="300"/>
    </location>
</feature>
<evidence type="ECO:0000256" key="1">
    <source>
        <dbReference type="ARBA" id="ARBA00004141"/>
    </source>
</evidence>
<dbReference type="InterPro" id="IPR018559">
    <property type="entry name" value="DUF2015"/>
</dbReference>
<feature type="domain" description="Major facilitator superfamily (MFS) profile" evidence="7">
    <location>
        <begin position="1"/>
        <end position="260"/>
    </location>
</feature>
<dbReference type="PANTHER" id="PTHR23521:SF3">
    <property type="entry name" value="MFS TRANSPORTER"/>
    <property type="match status" value="1"/>
</dbReference>
<reference evidence="8 9" key="1">
    <citation type="submission" date="2010-05" db="EMBL/GenBank/DDBJ databases">
        <title>The Genome Sequence of Thecamonas trahens ATCC 50062.</title>
        <authorList>
            <consortium name="The Broad Institute Genome Sequencing Platform"/>
            <person name="Russ C."/>
            <person name="Cuomo C."/>
            <person name="Shea T."/>
            <person name="Young S.K."/>
            <person name="Zeng Q."/>
            <person name="Koehrsen M."/>
            <person name="Haas B."/>
            <person name="Borodovsky M."/>
            <person name="Guigo R."/>
            <person name="Alvarado L."/>
            <person name="Berlin A."/>
            <person name="Bochicchio J."/>
            <person name="Borenstein D."/>
            <person name="Chapman S."/>
            <person name="Chen Z."/>
            <person name="Freedman E."/>
            <person name="Gellesch M."/>
            <person name="Goldberg J."/>
            <person name="Griggs A."/>
            <person name="Gujja S."/>
            <person name="Heilman E."/>
            <person name="Heiman D."/>
            <person name="Hepburn T."/>
            <person name="Howarth C."/>
            <person name="Jen D."/>
            <person name="Larson L."/>
            <person name="Mehta T."/>
            <person name="Park D."/>
            <person name="Pearson M."/>
            <person name="Roberts A."/>
            <person name="Saif S."/>
            <person name="Shenoy N."/>
            <person name="Sisk P."/>
            <person name="Stolte C."/>
            <person name="Sykes S."/>
            <person name="Thomson T."/>
            <person name="Walk T."/>
            <person name="White J."/>
            <person name="Yandava C."/>
            <person name="Burger G."/>
            <person name="Gray M.W."/>
            <person name="Holland P.W.H."/>
            <person name="King N."/>
            <person name="Lang F.B.F."/>
            <person name="Roger A.J."/>
            <person name="Ruiz-Trillo I."/>
            <person name="Lander E."/>
            <person name="Nusbaum C."/>
        </authorList>
    </citation>
    <scope>NUCLEOTIDE SEQUENCE [LARGE SCALE GENOMIC DNA]</scope>
    <source>
        <strain evidence="8 9">ATCC 50062</strain>
    </source>
</reference>
<dbReference type="PANTHER" id="PTHR23521">
    <property type="entry name" value="TRANSPORTER MFS SUPERFAMILY"/>
    <property type="match status" value="1"/>
</dbReference>